<sequence>MRLAVLACLAAVGSLCSLTPAASAGTKLLIKTRTYDIAGTTGAALVEAMDRKGPKHGFMTRAIADTAYTVNWDLAMSRTDGVCHLRQADGVLDLTYTYPRLAQPTSAALERRWKRFFAGVRAHEETHGRIARRMMQATAKAVHGLKRADNWFCTGTRQEARRRINAIYAEYEAKQNAFDAREHRDGGHVEHLVDGLTKP</sequence>
<feature type="chain" id="PRO_5045411692" evidence="1">
    <location>
        <begin position="25"/>
        <end position="199"/>
    </location>
</feature>
<dbReference type="Proteomes" id="UP001276564">
    <property type="component" value="Unassembled WGS sequence"/>
</dbReference>
<dbReference type="PIRSF" id="PIRSF010521">
    <property type="entry name" value="DUF922_bac"/>
    <property type="match status" value="1"/>
</dbReference>
<dbReference type="RefSeq" id="WP_292100079.1">
    <property type="nucleotide sequence ID" value="NZ_JAVIIP010000007.1"/>
</dbReference>
<accession>A0ABU5ANS3</accession>
<evidence type="ECO:0000313" key="2">
    <source>
        <dbReference type="EMBL" id="MDX8538879.1"/>
    </source>
</evidence>
<reference evidence="2 3" key="1">
    <citation type="submission" date="2023-08" db="EMBL/GenBank/DDBJ databases">
        <title>Implementing the SeqCode for naming new Mesorhizobium species isolated from Vachellia karroo root nodules.</title>
        <authorList>
            <person name="Van Lill M."/>
        </authorList>
    </citation>
    <scope>NUCLEOTIDE SEQUENCE [LARGE SCALE GENOMIC DNA]</scope>
    <source>
        <strain evidence="2 3">VK4B</strain>
    </source>
</reference>
<protein>
    <submittedName>
        <fullName evidence="2">DUF922 domain-containing protein</fullName>
    </submittedName>
</protein>
<evidence type="ECO:0000256" key="1">
    <source>
        <dbReference type="SAM" id="SignalP"/>
    </source>
</evidence>
<comment type="caution">
    <text evidence="2">The sequence shown here is derived from an EMBL/GenBank/DDBJ whole genome shotgun (WGS) entry which is preliminary data.</text>
</comment>
<dbReference type="InterPro" id="IPR010321">
    <property type="entry name" value="DUF922"/>
</dbReference>
<feature type="signal peptide" evidence="1">
    <location>
        <begin position="1"/>
        <end position="24"/>
    </location>
</feature>
<gene>
    <name evidence="2" type="ORF">RFM23_14750</name>
</gene>
<dbReference type="EMBL" id="JAVIIP010000007">
    <property type="protein sequence ID" value="MDX8538879.1"/>
    <property type="molecule type" value="Genomic_DNA"/>
</dbReference>
<evidence type="ECO:0000313" key="3">
    <source>
        <dbReference type="Proteomes" id="UP001276564"/>
    </source>
</evidence>
<organism evidence="2 3">
    <name type="scientific">Mesorhizobium abyssinicae</name>
    <dbReference type="NCBI Taxonomy" id="1209958"/>
    <lineage>
        <taxon>Bacteria</taxon>
        <taxon>Pseudomonadati</taxon>
        <taxon>Pseudomonadota</taxon>
        <taxon>Alphaproteobacteria</taxon>
        <taxon>Hyphomicrobiales</taxon>
        <taxon>Phyllobacteriaceae</taxon>
        <taxon>Mesorhizobium</taxon>
    </lineage>
</organism>
<dbReference type="Pfam" id="PF06037">
    <property type="entry name" value="DUF922"/>
    <property type="match status" value="1"/>
</dbReference>
<keyword evidence="3" id="KW-1185">Reference proteome</keyword>
<keyword evidence="1" id="KW-0732">Signal</keyword>
<proteinExistence type="predicted"/>
<name>A0ABU5ANS3_9HYPH</name>